<feature type="transmembrane region" description="Helical" evidence="11">
    <location>
        <begin position="191"/>
        <end position="210"/>
    </location>
</feature>
<dbReference type="InterPro" id="IPR016275">
    <property type="entry name" value="Glucose-6-phosphatase"/>
</dbReference>
<evidence type="ECO:0000313" key="14">
    <source>
        <dbReference type="RefSeq" id="XP_014665088.1"/>
    </source>
</evidence>
<comment type="pathway">
    <text evidence="2">Carbohydrate biosynthesis; gluconeogenesis.</text>
</comment>
<dbReference type="RefSeq" id="XP_014665088.1">
    <property type="nucleotide sequence ID" value="XM_014809602.1"/>
</dbReference>
<dbReference type="GeneID" id="106807294"/>
<evidence type="ECO:0000256" key="8">
    <source>
        <dbReference type="ARBA" id="ARBA00022824"/>
    </source>
</evidence>
<evidence type="ECO:0000256" key="9">
    <source>
        <dbReference type="ARBA" id="ARBA00022989"/>
    </source>
</evidence>
<dbReference type="SMART" id="SM00014">
    <property type="entry name" value="acidPPc"/>
    <property type="match status" value="1"/>
</dbReference>
<protein>
    <recommendedName>
        <fullName evidence="4">glucose-6-phosphatase</fullName>
        <ecNumber evidence="4">3.1.3.9</ecNumber>
    </recommendedName>
</protein>
<feature type="transmembrane region" description="Helical" evidence="11">
    <location>
        <begin position="164"/>
        <end position="185"/>
    </location>
</feature>
<evidence type="ECO:0000256" key="3">
    <source>
        <dbReference type="ARBA" id="ARBA00009266"/>
    </source>
</evidence>
<feature type="domain" description="Phosphatidic acid phosphatase type 2/haloperoxidase" evidence="12">
    <location>
        <begin position="66"/>
        <end position="206"/>
    </location>
</feature>
<evidence type="ECO:0000256" key="4">
    <source>
        <dbReference type="ARBA" id="ARBA00012634"/>
    </source>
</evidence>
<sequence>MDAVRTESFTPMEMLDWKGLEFIGGLQNLMAGREEQLFAWSRYGDPAKLFVVYFPLLFCLSNKWGIRLMWIGVLGEWLNLCLKWLLFGDRPYWYAVEMAQAHPNVSVPFTQQYPMTCETGPGNPSGHAMITGAVWCVLATALLKKLEKHVWSDQKRCPTLVYTAVWSTFSICYLLVCLSRLSLAAHFPHQVIAGVICGMLLLAAMSTVALSAVRVRTYIITSALLLAGAYGLYVSLRLVGINPDWSVVKALTFCDNRAWVHLNTAPLHSLARLCGALLGLGLGLYAREHTNAYHESQQHKRNHQHALDIRMVSAVLAVFLYKCAESIPLSQDPIELFYVAAFVKHTIVPVLVVAVVPVVANHLLTCFYSIPKSKFAS</sequence>
<evidence type="ECO:0000313" key="13">
    <source>
        <dbReference type="Proteomes" id="UP000695022"/>
    </source>
</evidence>
<keyword evidence="8" id="KW-0256">Endoplasmic reticulum</keyword>
<evidence type="ECO:0000256" key="5">
    <source>
        <dbReference type="ARBA" id="ARBA00022432"/>
    </source>
</evidence>
<evidence type="ECO:0000256" key="11">
    <source>
        <dbReference type="SAM" id="Phobius"/>
    </source>
</evidence>
<dbReference type="InterPro" id="IPR000326">
    <property type="entry name" value="PAP2/HPO"/>
</dbReference>
<dbReference type="PANTHER" id="PTHR12591">
    <property type="entry name" value="GLUCOSE-6-PHOSPHATASE"/>
    <property type="match status" value="1"/>
</dbReference>
<feature type="transmembrane region" description="Helical" evidence="11">
    <location>
        <begin position="125"/>
        <end position="143"/>
    </location>
</feature>
<dbReference type="PANTHER" id="PTHR12591:SF0">
    <property type="entry name" value="FI19814P1"/>
    <property type="match status" value="1"/>
</dbReference>
<evidence type="ECO:0000256" key="6">
    <source>
        <dbReference type="ARBA" id="ARBA00022692"/>
    </source>
</evidence>
<gene>
    <name evidence="14" type="primary">LOC106807294</name>
</gene>
<dbReference type="Proteomes" id="UP000695022">
    <property type="component" value="Unplaced"/>
</dbReference>
<comment type="subcellular location">
    <subcellularLocation>
        <location evidence="1">Endoplasmic reticulum membrane</location>
        <topology evidence="1">Multi-pass membrane protein</topology>
    </subcellularLocation>
</comment>
<accession>A0ABM1DYR7</accession>
<reference evidence="14" key="1">
    <citation type="submission" date="2025-08" db="UniProtKB">
        <authorList>
            <consortium name="RefSeq"/>
        </authorList>
    </citation>
    <scope>IDENTIFICATION</scope>
</reference>
<evidence type="ECO:0000256" key="7">
    <source>
        <dbReference type="ARBA" id="ARBA00022801"/>
    </source>
</evidence>
<dbReference type="EC" id="3.1.3.9" evidence="4"/>
<evidence type="ECO:0000259" key="12">
    <source>
        <dbReference type="SMART" id="SM00014"/>
    </source>
</evidence>
<feature type="transmembrane region" description="Helical" evidence="11">
    <location>
        <begin position="347"/>
        <end position="370"/>
    </location>
</feature>
<evidence type="ECO:0000256" key="1">
    <source>
        <dbReference type="ARBA" id="ARBA00004477"/>
    </source>
</evidence>
<dbReference type="PIRSF" id="PIRSF000905">
    <property type="entry name" value="Glucose-6-phosphatase"/>
    <property type="match status" value="1"/>
</dbReference>
<comment type="similarity">
    <text evidence="3">Belongs to the glucose-6-phosphatase family.</text>
</comment>
<proteinExistence type="inferred from homology"/>
<dbReference type="SUPFAM" id="SSF48317">
    <property type="entry name" value="Acid phosphatase/Vanadium-dependent haloperoxidase"/>
    <property type="match status" value="1"/>
</dbReference>
<keyword evidence="5" id="KW-0312">Gluconeogenesis</keyword>
<evidence type="ECO:0000256" key="10">
    <source>
        <dbReference type="ARBA" id="ARBA00023136"/>
    </source>
</evidence>
<evidence type="ECO:0000256" key="2">
    <source>
        <dbReference type="ARBA" id="ARBA00004742"/>
    </source>
</evidence>
<dbReference type="Pfam" id="PF01569">
    <property type="entry name" value="PAP2"/>
    <property type="match status" value="1"/>
</dbReference>
<keyword evidence="9 11" id="KW-1133">Transmembrane helix</keyword>
<dbReference type="Gene3D" id="1.20.144.10">
    <property type="entry name" value="Phosphatidic acid phosphatase type 2/haloperoxidase"/>
    <property type="match status" value="1"/>
</dbReference>
<keyword evidence="7" id="KW-0378">Hydrolase</keyword>
<dbReference type="InterPro" id="IPR036938">
    <property type="entry name" value="PAP2/HPO_sf"/>
</dbReference>
<keyword evidence="10 11" id="KW-0472">Membrane</keyword>
<keyword evidence="6 11" id="KW-0812">Transmembrane</keyword>
<organism evidence="13 14">
    <name type="scientific">Priapulus caudatus</name>
    <name type="common">Priapulid worm</name>
    <dbReference type="NCBI Taxonomy" id="37621"/>
    <lineage>
        <taxon>Eukaryota</taxon>
        <taxon>Metazoa</taxon>
        <taxon>Ecdysozoa</taxon>
        <taxon>Scalidophora</taxon>
        <taxon>Priapulida</taxon>
        <taxon>Priapulimorpha</taxon>
        <taxon>Priapulimorphida</taxon>
        <taxon>Priapulidae</taxon>
        <taxon>Priapulus</taxon>
    </lineage>
</organism>
<feature type="transmembrane region" description="Helical" evidence="11">
    <location>
        <begin position="217"/>
        <end position="236"/>
    </location>
</feature>
<name>A0ABM1DYR7_PRICU</name>
<keyword evidence="13" id="KW-1185">Reference proteome</keyword>